<proteinExistence type="predicted"/>
<accession>A0A0E9WR44</accession>
<name>A0A0E9WR44_ANGAN</name>
<evidence type="ECO:0000313" key="1">
    <source>
        <dbReference type="EMBL" id="JAH92889.1"/>
    </source>
</evidence>
<dbReference type="AlphaFoldDB" id="A0A0E9WR44"/>
<reference evidence="1" key="2">
    <citation type="journal article" date="2015" name="Fish Shellfish Immunol.">
        <title>Early steps in the European eel (Anguilla anguilla)-Vibrio vulnificus interaction in the gills: Role of the RtxA13 toxin.</title>
        <authorList>
            <person name="Callol A."/>
            <person name="Pajuelo D."/>
            <person name="Ebbesson L."/>
            <person name="Teles M."/>
            <person name="MacKenzie S."/>
            <person name="Amaro C."/>
        </authorList>
    </citation>
    <scope>NUCLEOTIDE SEQUENCE</scope>
</reference>
<sequence>MKRFVFLWDSFDLKHFCVKRFSVVLNCSVRSVMRMRLRMLSELSEFRHLPQKYVRVRSISELESEA</sequence>
<protein>
    <submittedName>
        <fullName evidence="1">Uncharacterized protein</fullName>
    </submittedName>
</protein>
<dbReference type="EMBL" id="GBXM01015688">
    <property type="protein sequence ID" value="JAH92889.1"/>
    <property type="molecule type" value="Transcribed_RNA"/>
</dbReference>
<organism evidence="1">
    <name type="scientific">Anguilla anguilla</name>
    <name type="common">European freshwater eel</name>
    <name type="synonym">Muraena anguilla</name>
    <dbReference type="NCBI Taxonomy" id="7936"/>
    <lineage>
        <taxon>Eukaryota</taxon>
        <taxon>Metazoa</taxon>
        <taxon>Chordata</taxon>
        <taxon>Craniata</taxon>
        <taxon>Vertebrata</taxon>
        <taxon>Euteleostomi</taxon>
        <taxon>Actinopterygii</taxon>
        <taxon>Neopterygii</taxon>
        <taxon>Teleostei</taxon>
        <taxon>Anguilliformes</taxon>
        <taxon>Anguillidae</taxon>
        <taxon>Anguilla</taxon>
    </lineage>
</organism>
<reference evidence="1" key="1">
    <citation type="submission" date="2014-11" db="EMBL/GenBank/DDBJ databases">
        <authorList>
            <person name="Amaro Gonzalez C."/>
        </authorList>
    </citation>
    <scope>NUCLEOTIDE SEQUENCE</scope>
</reference>